<organism evidence="2 3">
    <name type="scientific">Rubus argutus</name>
    <name type="common">Southern blackberry</name>
    <dbReference type="NCBI Taxonomy" id="59490"/>
    <lineage>
        <taxon>Eukaryota</taxon>
        <taxon>Viridiplantae</taxon>
        <taxon>Streptophyta</taxon>
        <taxon>Embryophyta</taxon>
        <taxon>Tracheophyta</taxon>
        <taxon>Spermatophyta</taxon>
        <taxon>Magnoliopsida</taxon>
        <taxon>eudicotyledons</taxon>
        <taxon>Gunneridae</taxon>
        <taxon>Pentapetalae</taxon>
        <taxon>rosids</taxon>
        <taxon>fabids</taxon>
        <taxon>Rosales</taxon>
        <taxon>Rosaceae</taxon>
        <taxon>Rosoideae</taxon>
        <taxon>Rosoideae incertae sedis</taxon>
        <taxon>Rubus</taxon>
    </lineage>
</organism>
<keyword evidence="3" id="KW-1185">Reference proteome</keyword>
<dbReference type="PANTHER" id="PTHR33103:SF19">
    <property type="entry name" value="OS09G0544700 PROTEIN"/>
    <property type="match status" value="1"/>
</dbReference>
<comment type="caution">
    <text evidence="2">The sequence shown here is derived from an EMBL/GenBank/DDBJ whole genome shotgun (WGS) entry which is preliminary data.</text>
</comment>
<proteinExistence type="predicted"/>
<sequence length="256" mass="28489">MPSSSSSSSSSPNPPLDENSQTDLKLRFIYDIKNRKVVLAEAKADFVDILFGYLGFPISSLGKVKAGAMTRICESLASLGEKAIQPGFNNTDFFNMKPTFEGPHNRLITLLKRESPSSGSLARDDFKETPLFTCETCTFDSNLFPYYVTTDPKTLCGTCRKAMKKELLYADARDVGGIARAGLKFLIFDDMKIKRAGDCLDTFDLVKKMGFNWGNLKPKELTLTVKMIQSLLKACVETKPVLTDLFMAELMKEEPN</sequence>
<dbReference type="Pfam" id="PF05056">
    <property type="entry name" value="DUF674"/>
    <property type="match status" value="1"/>
</dbReference>
<dbReference type="Proteomes" id="UP001457282">
    <property type="component" value="Unassembled WGS sequence"/>
</dbReference>
<reference evidence="2 3" key="1">
    <citation type="journal article" date="2023" name="G3 (Bethesda)">
        <title>A chromosome-length genome assembly and annotation of blackberry (Rubus argutus, cv. 'Hillquist').</title>
        <authorList>
            <person name="Bruna T."/>
            <person name="Aryal R."/>
            <person name="Dudchenko O."/>
            <person name="Sargent D.J."/>
            <person name="Mead D."/>
            <person name="Buti M."/>
            <person name="Cavallini A."/>
            <person name="Hytonen T."/>
            <person name="Andres J."/>
            <person name="Pham M."/>
            <person name="Weisz D."/>
            <person name="Mascagni F."/>
            <person name="Usai G."/>
            <person name="Natali L."/>
            <person name="Bassil N."/>
            <person name="Fernandez G.E."/>
            <person name="Lomsadze A."/>
            <person name="Armour M."/>
            <person name="Olukolu B."/>
            <person name="Poorten T."/>
            <person name="Britton C."/>
            <person name="Davik J."/>
            <person name="Ashrafi H."/>
            <person name="Aiden E.L."/>
            <person name="Borodovsky M."/>
            <person name="Worthington M."/>
        </authorList>
    </citation>
    <scope>NUCLEOTIDE SEQUENCE [LARGE SCALE GENOMIC DNA]</scope>
    <source>
        <strain evidence="2">PI 553951</strain>
    </source>
</reference>
<dbReference type="AlphaFoldDB" id="A0AAW1W3K1"/>
<feature type="compositionally biased region" description="Low complexity" evidence="1">
    <location>
        <begin position="1"/>
        <end position="11"/>
    </location>
</feature>
<name>A0AAW1W3K1_RUBAR</name>
<accession>A0AAW1W3K1</accession>
<evidence type="ECO:0000313" key="3">
    <source>
        <dbReference type="Proteomes" id="UP001457282"/>
    </source>
</evidence>
<protein>
    <submittedName>
        <fullName evidence="2">Uncharacterized protein</fullName>
    </submittedName>
</protein>
<feature type="region of interest" description="Disordered" evidence="1">
    <location>
        <begin position="1"/>
        <end position="20"/>
    </location>
</feature>
<dbReference type="PANTHER" id="PTHR33103">
    <property type="entry name" value="OS01G0153900 PROTEIN"/>
    <property type="match status" value="1"/>
</dbReference>
<gene>
    <name evidence="2" type="ORF">M0R45_037221</name>
</gene>
<evidence type="ECO:0000256" key="1">
    <source>
        <dbReference type="SAM" id="MobiDB-lite"/>
    </source>
</evidence>
<dbReference type="InterPro" id="IPR007750">
    <property type="entry name" value="DUF674"/>
</dbReference>
<dbReference type="EMBL" id="JBEDUW010000007">
    <property type="protein sequence ID" value="KAK9913403.1"/>
    <property type="molecule type" value="Genomic_DNA"/>
</dbReference>
<evidence type="ECO:0000313" key="2">
    <source>
        <dbReference type="EMBL" id="KAK9913403.1"/>
    </source>
</evidence>